<gene>
    <name evidence="1" type="ORF">Pla8534_31680</name>
</gene>
<proteinExistence type="predicted"/>
<dbReference type="OrthoDB" id="282562at2"/>
<organism evidence="1 2">
    <name type="scientific">Lignipirellula cremea</name>
    <dbReference type="NCBI Taxonomy" id="2528010"/>
    <lineage>
        <taxon>Bacteria</taxon>
        <taxon>Pseudomonadati</taxon>
        <taxon>Planctomycetota</taxon>
        <taxon>Planctomycetia</taxon>
        <taxon>Pirellulales</taxon>
        <taxon>Pirellulaceae</taxon>
        <taxon>Lignipirellula</taxon>
    </lineage>
</organism>
<dbReference type="InterPro" id="IPR027417">
    <property type="entry name" value="P-loop_NTPase"/>
</dbReference>
<dbReference type="KEGG" id="lcre:Pla8534_31680"/>
<protein>
    <recommendedName>
        <fullName evidence="3">AAA+ ATPase domain-containing protein</fullName>
    </recommendedName>
</protein>
<dbReference type="SUPFAM" id="SSF52540">
    <property type="entry name" value="P-loop containing nucleoside triphosphate hydrolases"/>
    <property type="match status" value="1"/>
</dbReference>
<dbReference type="EMBL" id="CP036433">
    <property type="protein sequence ID" value="QDU95353.1"/>
    <property type="molecule type" value="Genomic_DNA"/>
</dbReference>
<dbReference type="Gene3D" id="3.40.50.300">
    <property type="entry name" value="P-loop containing nucleotide triphosphate hydrolases"/>
    <property type="match status" value="1"/>
</dbReference>
<dbReference type="AlphaFoldDB" id="A0A518DU40"/>
<name>A0A518DU40_9BACT</name>
<evidence type="ECO:0000313" key="1">
    <source>
        <dbReference type="EMBL" id="QDU95353.1"/>
    </source>
</evidence>
<sequence length="198" mass="22256">MSSSNPFATRFTRPGAIPFLASADVLTGIVERLEHCGWQGQIVGPHGSGKSTLLESLTPLLQARGREVQRFTLHDGQRRFPCDQAEMANWKPTTCVVIDGYEQLGWWSRRRLRRSLRRQGAGLLATAHADVRLPEVYVMRPSLELTQQLAARLLGDPASRGAVTPDDVAASYQRHEGNVRETLFELYDLYELRQKNSL</sequence>
<dbReference type="Proteomes" id="UP000317648">
    <property type="component" value="Chromosome"/>
</dbReference>
<keyword evidence="2" id="KW-1185">Reference proteome</keyword>
<reference evidence="1 2" key="1">
    <citation type="submission" date="2019-02" db="EMBL/GenBank/DDBJ databases">
        <title>Deep-cultivation of Planctomycetes and their phenomic and genomic characterization uncovers novel biology.</title>
        <authorList>
            <person name="Wiegand S."/>
            <person name="Jogler M."/>
            <person name="Boedeker C."/>
            <person name="Pinto D."/>
            <person name="Vollmers J."/>
            <person name="Rivas-Marin E."/>
            <person name="Kohn T."/>
            <person name="Peeters S.H."/>
            <person name="Heuer A."/>
            <person name="Rast P."/>
            <person name="Oberbeckmann S."/>
            <person name="Bunk B."/>
            <person name="Jeske O."/>
            <person name="Meyerdierks A."/>
            <person name="Storesund J.E."/>
            <person name="Kallscheuer N."/>
            <person name="Luecker S."/>
            <person name="Lage O.M."/>
            <person name="Pohl T."/>
            <person name="Merkel B.J."/>
            <person name="Hornburger P."/>
            <person name="Mueller R.-W."/>
            <person name="Bruemmer F."/>
            <person name="Labrenz M."/>
            <person name="Spormann A.M."/>
            <person name="Op den Camp H."/>
            <person name="Overmann J."/>
            <person name="Amann R."/>
            <person name="Jetten M.S.M."/>
            <person name="Mascher T."/>
            <person name="Medema M.H."/>
            <person name="Devos D.P."/>
            <person name="Kaster A.-K."/>
            <person name="Ovreas L."/>
            <person name="Rohde M."/>
            <person name="Galperin M.Y."/>
            <person name="Jogler C."/>
        </authorList>
    </citation>
    <scope>NUCLEOTIDE SEQUENCE [LARGE SCALE GENOMIC DNA]</scope>
    <source>
        <strain evidence="1 2">Pla85_3_4</strain>
    </source>
</reference>
<evidence type="ECO:0008006" key="3">
    <source>
        <dbReference type="Google" id="ProtNLM"/>
    </source>
</evidence>
<accession>A0A518DU40</accession>
<dbReference type="RefSeq" id="WP_145054105.1">
    <property type="nucleotide sequence ID" value="NZ_CP036433.1"/>
</dbReference>
<evidence type="ECO:0000313" key="2">
    <source>
        <dbReference type="Proteomes" id="UP000317648"/>
    </source>
</evidence>